<dbReference type="AlphaFoldDB" id="A0AA37I1T2"/>
<evidence type="ECO:0008006" key="3">
    <source>
        <dbReference type="Google" id="ProtNLM"/>
    </source>
</evidence>
<evidence type="ECO:0000313" key="1">
    <source>
        <dbReference type="EMBL" id="GJG33975.1"/>
    </source>
</evidence>
<sequence>MLIEGVYTKREFEKYPSYDIVYEWEDIYKDVLEVDFIPKKKYQEYLEDKRFKSFNAFLTSISIRKKVFALEMTPYVNNINNKKNYIPCIIDFYLRTDKELLSFYNNYYHCPIVLISSKEAYDYLKSKGCPLNIVHHPLSISDKYSITSDSKIEKKYDLVMVGRQNPKLETFVKMYYEKHPDFYFVYRKSMSDKTWIYATSRGEILGNIDTREKYIEIMRKGKMGLYSTPGIDGDESRTKGYHQVTPRFLELVATGCHIIARYSMNSDTEYYDLKSFSENIETYEQFEMAVQKALDSDVDMKKYSDYLSMHYTSVRANSLKNIIDKL</sequence>
<gene>
    <name evidence="1" type="ORF">PRMUPPPA20_20840</name>
</gene>
<protein>
    <recommendedName>
        <fullName evidence="3">Glycosyl transferases group 1</fullName>
    </recommendedName>
</protein>
<dbReference type="GeneID" id="31501096"/>
<evidence type="ECO:0000313" key="2">
    <source>
        <dbReference type="Proteomes" id="UP000887097"/>
    </source>
</evidence>
<name>A0AA37I1T2_XYLRU</name>
<comment type="caution">
    <text evidence="1">The sequence shown here is derived from an EMBL/GenBank/DDBJ whole genome shotgun (WGS) entry which is preliminary data.</text>
</comment>
<organism evidence="1 2">
    <name type="scientific">Xylanibacter ruminicola</name>
    <name type="common">Prevotella ruminicola</name>
    <dbReference type="NCBI Taxonomy" id="839"/>
    <lineage>
        <taxon>Bacteria</taxon>
        <taxon>Pseudomonadati</taxon>
        <taxon>Bacteroidota</taxon>
        <taxon>Bacteroidia</taxon>
        <taxon>Bacteroidales</taxon>
        <taxon>Prevotellaceae</taxon>
        <taxon>Xylanibacter</taxon>
    </lineage>
</organism>
<dbReference type="RefSeq" id="WP_041385953.1">
    <property type="nucleotide sequence ID" value="NZ_BPTT01000001.1"/>
</dbReference>
<dbReference type="EMBL" id="BPTT01000001">
    <property type="protein sequence ID" value="GJG33975.1"/>
    <property type="molecule type" value="Genomic_DNA"/>
</dbReference>
<dbReference type="Proteomes" id="UP000887097">
    <property type="component" value="Unassembled WGS sequence"/>
</dbReference>
<proteinExistence type="predicted"/>
<accession>A0AA37I1T2</accession>
<reference evidence="1" key="1">
    <citation type="submission" date="2021-08" db="EMBL/GenBank/DDBJ databases">
        <title>Prevotella lacticifex sp. nov., isolated from rumen of cow.</title>
        <authorList>
            <person name="Shinkai T."/>
            <person name="Ikeyama N."/>
            <person name="Kumagai M."/>
            <person name="Ohmori H."/>
            <person name="Sakamoto M."/>
            <person name="Ohkuma M."/>
            <person name="Mitsumori M."/>
        </authorList>
    </citation>
    <scope>NUCLEOTIDE SEQUENCE</scope>
    <source>
        <strain evidence="1">JCM 8259</strain>
    </source>
</reference>